<dbReference type="EMBL" id="JAKREW010000005">
    <property type="protein sequence ID" value="MCG7505025.1"/>
    <property type="molecule type" value="Genomic_DNA"/>
</dbReference>
<comment type="caution">
    <text evidence="1">The sequence shown here is derived from an EMBL/GenBank/DDBJ whole genome shotgun (WGS) entry which is preliminary data.</text>
</comment>
<proteinExistence type="predicted"/>
<dbReference type="InterPro" id="IPR006342">
    <property type="entry name" value="FkbM_mtfrase"/>
</dbReference>
<dbReference type="InterPro" id="IPR029063">
    <property type="entry name" value="SAM-dependent_MTases_sf"/>
</dbReference>
<keyword evidence="1" id="KW-0808">Transferase</keyword>
<dbReference type="GO" id="GO:0032259">
    <property type="term" value="P:methylation"/>
    <property type="evidence" value="ECO:0007669"/>
    <property type="project" value="UniProtKB-KW"/>
</dbReference>
<sequence>MASYLEAISDIEPRMLEPLAKDIVVDAQSGRIEGANLHEIVALRTLRLAMRILLPLRQFGFSYVARTVRALLPSKRPMVFTLTPDASMRVPYCDPYWSILLLPGYSYERSMLTLLDAVRDVDYGFIDGGANYGYWSILASGAQPAVAVEAAADTFKVLEDNCVLNGGRFVALNRAIGAVSGERVRIFGAKHEARTAVDPADGSEPILECDTVSVDDLATLPLFAGRDKFIVKLDVEGVEIAAFSGARGLLAGDAVFVYEDHGSDLDHATTHHVLDVLKLRAFWLGHGRRREITAPEQLADIKKSRRFGYDIVATRSPFWIERLEKLIQA</sequence>
<reference evidence="1 2" key="1">
    <citation type="submission" date="2022-02" db="EMBL/GenBank/DDBJ databases">
        <title>Draft genome sequence of Mezorhizobium retamae strain IRAMC:0171 isolated from Retama raetam nodules.</title>
        <authorList>
            <person name="Bengaied R."/>
            <person name="Sbissi I."/>
            <person name="Huber K."/>
            <person name="Ghodbane F."/>
            <person name="Nouioui I."/>
            <person name="Tarhouni M."/>
            <person name="Gtari M."/>
        </authorList>
    </citation>
    <scope>NUCLEOTIDE SEQUENCE [LARGE SCALE GENOMIC DNA]</scope>
    <source>
        <strain evidence="1 2">IRAMC:0171</strain>
    </source>
</reference>
<dbReference type="SUPFAM" id="SSF53335">
    <property type="entry name" value="S-adenosyl-L-methionine-dependent methyltransferases"/>
    <property type="match status" value="1"/>
</dbReference>
<accession>A0ABS9QC78</accession>
<keyword evidence="1" id="KW-0489">Methyltransferase</keyword>
<dbReference type="PANTHER" id="PTHR34203:SF15">
    <property type="entry name" value="SLL1173 PROTEIN"/>
    <property type="match status" value="1"/>
</dbReference>
<dbReference type="NCBIfam" id="TIGR01444">
    <property type="entry name" value="fkbM_fam"/>
    <property type="match status" value="1"/>
</dbReference>
<dbReference type="InterPro" id="IPR052514">
    <property type="entry name" value="SAM-dependent_MTase"/>
</dbReference>
<dbReference type="Gene3D" id="3.40.50.150">
    <property type="entry name" value="Vaccinia Virus protein VP39"/>
    <property type="match status" value="1"/>
</dbReference>
<evidence type="ECO:0000313" key="1">
    <source>
        <dbReference type="EMBL" id="MCG7505025.1"/>
    </source>
</evidence>
<keyword evidence="2" id="KW-1185">Reference proteome</keyword>
<name>A0ABS9QC78_9HYPH</name>
<dbReference type="PANTHER" id="PTHR34203">
    <property type="entry name" value="METHYLTRANSFERASE, FKBM FAMILY PROTEIN"/>
    <property type="match status" value="1"/>
</dbReference>
<protein>
    <submittedName>
        <fullName evidence="1">FkbM family methyltransferase</fullName>
    </submittedName>
</protein>
<gene>
    <name evidence="1" type="ORF">L4923_08320</name>
</gene>
<organism evidence="1 2">
    <name type="scientific">Mesorhizobium retamae</name>
    <dbReference type="NCBI Taxonomy" id="2912854"/>
    <lineage>
        <taxon>Bacteria</taxon>
        <taxon>Pseudomonadati</taxon>
        <taxon>Pseudomonadota</taxon>
        <taxon>Alphaproteobacteria</taxon>
        <taxon>Hyphomicrobiales</taxon>
        <taxon>Phyllobacteriaceae</taxon>
        <taxon>Mesorhizobium</taxon>
    </lineage>
</organism>
<dbReference type="GO" id="GO:0008168">
    <property type="term" value="F:methyltransferase activity"/>
    <property type="evidence" value="ECO:0007669"/>
    <property type="project" value="UniProtKB-KW"/>
</dbReference>
<evidence type="ECO:0000313" key="2">
    <source>
        <dbReference type="Proteomes" id="UP001201701"/>
    </source>
</evidence>
<dbReference type="Proteomes" id="UP001201701">
    <property type="component" value="Unassembled WGS sequence"/>
</dbReference>